<gene>
    <name evidence="1" type="ORF">SAMN02745130_03011</name>
</gene>
<protein>
    <submittedName>
        <fullName evidence="1">Uncharacterized protein</fullName>
    </submittedName>
</protein>
<accession>A0A1T4XJ97</accession>
<reference evidence="2" key="1">
    <citation type="submission" date="2017-02" db="EMBL/GenBank/DDBJ databases">
        <authorList>
            <person name="Varghese N."/>
            <person name="Submissions S."/>
        </authorList>
    </citation>
    <scope>NUCLEOTIDE SEQUENCE [LARGE SCALE GENOMIC DNA]</scope>
    <source>
        <strain evidence="2">ATCC 49788</strain>
    </source>
</reference>
<dbReference type="EMBL" id="FUYB01000018">
    <property type="protein sequence ID" value="SKA89175.1"/>
    <property type="molecule type" value="Genomic_DNA"/>
</dbReference>
<evidence type="ECO:0000313" key="1">
    <source>
        <dbReference type="EMBL" id="SKA89175.1"/>
    </source>
</evidence>
<evidence type="ECO:0000313" key="2">
    <source>
        <dbReference type="Proteomes" id="UP000190460"/>
    </source>
</evidence>
<dbReference type="RefSeq" id="WP_078923463.1">
    <property type="nucleotide sequence ID" value="NZ_FUYB01000018.1"/>
</dbReference>
<keyword evidence="2" id="KW-1185">Reference proteome</keyword>
<organism evidence="1 2">
    <name type="scientific">Thiothrix eikelboomii</name>
    <dbReference type="NCBI Taxonomy" id="92487"/>
    <lineage>
        <taxon>Bacteria</taxon>
        <taxon>Pseudomonadati</taxon>
        <taxon>Pseudomonadota</taxon>
        <taxon>Gammaproteobacteria</taxon>
        <taxon>Thiotrichales</taxon>
        <taxon>Thiotrichaceae</taxon>
        <taxon>Thiothrix</taxon>
    </lineage>
</organism>
<dbReference type="OrthoDB" id="9789219at2"/>
<proteinExistence type="predicted"/>
<name>A0A1T4XJ97_9GAMM</name>
<sequence length="308" mass="34339">MVKWIISRVTDLLIALLVMTVILVGVLTQPVLNWSQANEQQLPLERSALEQELRALLAIPVTYDTSSRFEGTAQELANRLSAIGSLEQNDRSDGQKVLRLRVGNPAAKKLYVVLHYVVTEKPILEVAETTLSLIELAKAVSKEEDATALQLNLTIFLHPVDGLETSLNQVSLAHAEQLLQAKATADDPVLVFMPGLRLPEAAYISKQWRYFSLLMPGGGNNLAIFGRFNDIVLLRHFKKALFKAGLNDLSSISIPVNFPNTKPSPLKAYWDNHLAAMLLRPNILLKDKNYEGHVRFISAFYTLVKQGY</sequence>
<dbReference type="Proteomes" id="UP000190460">
    <property type="component" value="Unassembled WGS sequence"/>
</dbReference>
<dbReference type="AlphaFoldDB" id="A0A1T4XJ97"/>